<evidence type="ECO:0000313" key="1">
    <source>
        <dbReference type="EMBL" id="GAA5528145.1"/>
    </source>
</evidence>
<name>A0ABP9X127_9CHLR</name>
<dbReference type="EMBL" id="BAABRU010000006">
    <property type="protein sequence ID" value="GAA5528145.1"/>
    <property type="molecule type" value="Genomic_DNA"/>
</dbReference>
<keyword evidence="2" id="KW-1185">Reference proteome</keyword>
<dbReference type="RefSeq" id="WP_345721758.1">
    <property type="nucleotide sequence ID" value="NZ_BAABRU010000006.1"/>
</dbReference>
<gene>
    <name evidence="1" type="ORF">Hgul01_01942</name>
</gene>
<organism evidence="1 2">
    <name type="scientific">Herpetosiphon gulosus</name>
    <dbReference type="NCBI Taxonomy" id="1973496"/>
    <lineage>
        <taxon>Bacteria</taxon>
        <taxon>Bacillati</taxon>
        <taxon>Chloroflexota</taxon>
        <taxon>Chloroflexia</taxon>
        <taxon>Herpetosiphonales</taxon>
        <taxon>Herpetosiphonaceae</taxon>
        <taxon>Herpetosiphon</taxon>
    </lineage>
</organism>
<sequence length="112" mass="12247">MSDNHLTADELLAGAQARYAVTIPADIIQPGQATATARELVVQLQPITIGTFQLIMRAAKQDSSLIPLLLIKEALVEPSLSLEQVKRMHLGMVDFLIAHIREISGMTEKKSD</sequence>
<reference evidence="1 2" key="1">
    <citation type="submission" date="2024-02" db="EMBL/GenBank/DDBJ databases">
        <title>Herpetosiphon gulosus NBRC 112829.</title>
        <authorList>
            <person name="Ichikawa N."/>
            <person name="Katano-Makiyama Y."/>
            <person name="Hidaka K."/>
        </authorList>
    </citation>
    <scope>NUCLEOTIDE SEQUENCE [LARGE SCALE GENOMIC DNA]</scope>
    <source>
        <strain evidence="1 2">NBRC 112829</strain>
    </source>
</reference>
<comment type="caution">
    <text evidence="1">The sequence shown here is derived from an EMBL/GenBank/DDBJ whole genome shotgun (WGS) entry which is preliminary data.</text>
</comment>
<evidence type="ECO:0008006" key="3">
    <source>
        <dbReference type="Google" id="ProtNLM"/>
    </source>
</evidence>
<proteinExistence type="predicted"/>
<dbReference type="Proteomes" id="UP001428290">
    <property type="component" value="Unassembled WGS sequence"/>
</dbReference>
<accession>A0ABP9X127</accession>
<evidence type="ECO:0000313" key="2">
    <source>
        <dbReference type="Proteomes" id="UP001428290"/>
    </source>
</evidence>
<protein>
    <recommendedName>
        <fullName evidence="3">Tail assembly chaperone</fullName>
    </recommendedName>
</protein>